<feature type="region of interest" description="Disordered" evidence="1">
    <location>
        <begin position="44"/>
        <end position="63"/>
    </location>
</feature>
<organism evidence="4 5">
    <name type="scientific">Parvibaculum lavamentivorans (strain DS-1 / DSM 13023 / NCIMB 13966)</name>
    <dbReference type="NCBI Taxonomy" id="402881"/>
    <lineage>
        <taxon>Bacteria</taxon>
        <taxon>Pseudomonadati</taxon>
        <taxon>Pseudomonadota</taxon>
        <taxon>Alphaproteobacteria</taxon>
        <taxon>Hyphomicrobiales</taxon>
        <taxon>Parvibaculaceae</taxon>
        <taxon>Parvibaculum</taxon>
    </lineage>
</organism>
<dbReference type="EMBL" id="CP000774">
    <property type="protein sequence ID" value="ABS62550.1"/>
    <property type="molecule type" value="Genomic_DNA"/>
</dbReference>
<sequence length="117" mass="12491">MTQKRTWIALTIAAAALFFIGQSPGHAATLVPAPGTNELLQEAQWHRSEQDSARDAVRSGQVISPGQAKQAALSRYPGRFLDMSFGGNAYYVKIMTADSRVVVVTVDAASGRVTGAR</sequence>
<evidence type="ECO:0000259" key="3">
    <source>
        <dbReference type="Pfam" id="PF03413"/>
    </source>
</evidence>
<dbReference type="STRING" id="402881.Plav_0927"/>
<dbReference type="HOGENOM" id="CLU_2082574_0_0_5"/>
<feature type="domain" description="PepSY" evidence="3">
    <location>
        <begin position="63"/>
        <end position="115"/>
    </location>
</feature>
<dbReference type="Proteomes" id="UP000006377">
    <property type="component" value="Chromosome"/>
</dbReference>
<proteinExistence type="predicted"/>
<keyword evidence="2" id="KW-0732">Signal</keyword>
<dbReference type="KEGG" id="pla:Plav_0927"/>
<keyword evidence="5" id="KW-1185">Reference proteome</keyword>
<name>A7HRL7_PARL1</name>
<feature type="chain" id="PRO_5002709569" evidence="2">
    <location>
        <begin position="28"/>
        <end position="117"/>
    </location>
</feature>
<evidence type="ECO:0000313" key="4">
    <source>
        <dbReference type="EMBL" id="ABS62550.1"/>
    </source>
</evidence>
<dbReference type="OrthoDB" id="7856745at2"/>
<gene>
    <name evidence="4" type="ordered locus">Plav_0927</name>
</gene>
<dbReference type="InterPro" id="IPR025711">
    <property type="entry name" value="PepSY"/>
</dbReference>
<protein>
    <submittedName>
        <fullName evidence="4">Propeptide PepSY amd peptidase M4</fullName>
    </submittedName>
</protein>
<evidence type="ECO:0000313" key="5">
    <source>
        <dbReference type="Proteomes" id="UP000006377"/>
    </source>
</evidence>
<feature type="signal peptide" evidence="2">
    <location>
        <begin position="1"/>
        <end position="27"/>
    </location>
</feature>
<dbReference type="AlphaFoldDB" id="A7HRL7"/>
<feature type="compositionally biased region" description="Basic and acidic residues" evidence="1">
    <location>
        <begin position="44"/>
        <end position="57"/>
    </location>
</feature>
<dbReference type="RefSeq" id="WP_012109804.1">
    <property type="nucleotide sequence ID" value="NC_009719.1"/>
</dbReference>
<accession>A7HRL7</accession>
<evidence type="ECO:0000256" key="2">
    <source>
        <dbReference type="SAM" id="SignalP"/>
    </source>
</evidence>
<dbReference type="Gene3D" id="3.10.450.40">
    <property type="match status" value="1"/>
</dbReference>
<reference evidence="4 5" key="1">
    <citation type="journal article" date="2011" name="Stand. Genomic Sci.">
        <title>Complete genome sequence of Parvibaculum lavamentivorans type strain (DS-1(T)).</title>
        <authorList>
            <person name="Schleheck D."/>
            <person name="Weiss M."/>
            <person name="Pitluck S."/>
            <person name="Bruce D."/>
            <person name="Land M.L."/>
            <person name="Han S."/>
            <person name="Saunders E."/>
            <person name="Tapia R."/>
            <person name="Detter C."/>
            <person name="Brettin T."/>
            <person name="Han J."/>
            <person name="Woyke T."/>
            <person name="Goodwin L."/>
            <person name="Pennacchio L."/>
            <person name="Nolan M."/>
            <person name="Cook A.M."/>
            <person name="Kjelleberg S."/>
            <person name="Thomas T."/>
        </authorList>
    </citation>
    <scope>NUCLEOTIDE SEQUENCE [LARGE SCALE GENOMIC DNA]</scope>
    <source>
        <strain evidence="5">DS-1 / DSM 13023 / NCIMB 13966</strain>
    </source>
</reference>
<evidence type="ECO:0000256" key="1">
    <source>
        <dbReference type="SAM" id="MobiDB-lite"/>
    </source>
</evidence>
<dbReference type="Pfam" id="PF03413">
    <property type="entry name" value="PepSY"/>
    <property type="match status" value="1"/>
</dbReference>